<feature type="region of interest" description="Disordered" evidence="1">
    <location>
        <begin position="1"/>
        <end position="45"/>
    </location>
</feature>
<dbReference type="AlphaFoldDB" id="A0A0A1SKB2"/>
<feature type="compositionally biased region" description="Polar residues" evidence="1">
    <location>
        <begin position="193"/>
        <end position="208"/>
    </location>
</feature>
<gene>
    <name evidence="2" type="ORF">VHEMI00802</name>
</gene>
<evidence type="ECO:0000313" key="2">
    <source>
        <dbReference type="EMBL" id="CEJ80628.1"/>
    </source>
</evidence>
<dbReference type="HOGENOM" id="CLU_671185_0_0_1"/>
<protein>
    <submittedName>
        <fullName evidence="2">Uncharacterized protein</fullName>
    </submittedName>
</protein>
<evidence type="ECO:0000256" key="1">
    <source>
        <dbReference type="SAM" id="MobiDB-lite"/>
    </source>
</evidence>
<dbReference type="Proteomes" id="UP000039046">
    <property type="component" value="Unassembled WGS sequence"/>
</dbReference>
<sequence length="410" mass="45474">MADTSTNEGLDTHSTARLDANNFPDDKTSHLLPDGSLGHGPLDESFSDAFPDNSQSHGLLDQGLSDVFLGDSISHGLLDQTLHHIFEPYKDFADQLALPSAENPFPYSSCMQVDWDEGVFSETKPQGTAEYELDGSIATNDSIVANNSLPSTYPSSEFSDLVHVSTPASDSQASDERQSVLVSPPDGQAKLEPTSTSEPASPTLSNAASEPDNAKYKRKESSELDGELLPGKMKGMAGLFRKRFVKPQAIKCEPDDPLHRCVQDEISGNLSYESQSLDVRTYNQAKNIRRMIQKIQSRISTVPNSFAKGTEYYDHHADPTYPTSLRMEYDYKERIRYAILDWSDYHEQKPARKRSKTEYAPSIEEKQRQVLGRPLSNLAVQISCWDLVAASKLSQRGMTGVYYWSGSEGV</sequence>
<keyword evidence="3" id="KW-1185">Reference proteome</keyword>
<evidence type="ECO:0000313" key="3">
    <source>
        <dbReference type="Proteomes" id="UP000039046"/>
    </source>
</evidence>
<name>A0A0A1SKB2_9HYPO</name>
<feature type="compositionally biased region" description="Basic and acidic residues" evidence="1">
    <location>
        <begin position="212"/>
        <end position="222"/>
    </location>
</feature>
<dbReference type="EMBL" id="CDHN01000001">
    <property type="protein sequence ID" value="CEJ80628.1"/>
    <property type="molecule type" value="Genomic_DNA"/>
</dbReference>
<organism evidence="2 3">
    <name type="scientific">[Torrubiella] hemipterigena</name>
    <dbReference type="NCBI Taxonomy" id="1531966"/>
    <lineage>
        <taxon>Eukaryota</taxon>
        <taxon>Fungi</taxon>
        <taxon>Dikarya</taxon>
        <taxon>Ascomycota</taxon>
        <taxon>Pezizomycotina</taxon>
        <taxon>Sordariomycetes</taxon>
        <taxon>Hypocreomycetidae</taxon>
        <taxon>Hypocreales</taxon>
        <taxon>Clavicipitaceae</taxon>
        <taxon>Clavicipitaceae incertae sedis</taxon>
        <taxon>'Torrubiella' clade</taxon>
    </lineage>
</organism>
<dbReference type="OrthoDB" id="5982228at2759"/>
<accession>A0A0A1SKB2</accession>
<proteinExistence type="predicted"/>
<reference evidence="2 3" key="1">
    <citation type="journal article" date="2015" name="Genome Announc.">
        <title>Draft Genome Sequence and Gene Annotation of the Entomopathogenic Fungus Verticillium hemipterigenum.</title>
        <authorList>
            <person name="Horn F."/>
            <person name="Habel A."/>
            <person name="Scharf D.H."/>
            <person name="Dworschak J."/>
            <person name="Brakhage A.A."/>
            <person name="Guthke R."/>
            <person name="Hertweck C."/>
            <person name="Linde J."/>
        </authorList>
    </citation>
    <scope>NUCLEOTIDE SEQUENCE [LARGE SCALE GENOMIC DNA]</scope>
</reference>
<feature type="region of interest" description="Disordered" evidence="1">
    <location>
        <begin position="160"/>
        <end position="229"/>
    </location>
</feature>